<keyword evidence="5 7" id="KW-1133">Transmembrane helix</keyword>
<evidence type="ECO:0000256" key="4">
    <source>
        <dbReference type="ARBA" id="ARBA00022968"/>
    </source>
</evidence>
<comment type="caution">
    <text evidence="10">The sequence shown here is derived from an EMBL/GenBank/DDBJ whole genome shotgun (WGS) entry which is preliminary data.</text>
</comment>
<proteinExistence type="inferred from homology"/>
<dbReference type="InterPro" id="IPR026057">
    <property type="entry name" value="TBL_C"/>
</dbReference>
<gene>
    <name evidence="10" type="ORF">NE237_032090</name>
</gene>
<dbReference type="Pfam" id="PF14416">
    <property type="entry name" value="PMR5N"/>
    <property type="match status" value="1"/>
</dbReference>
<reference evidence="10" key="1">
    <citation type="journal article" date="2023" name="Plant J.">
        <title>The genome of the king protea, Protea cynaroides.</title>
        <authorList>
            <person name="Chang J."/>
            <person name="Duong T.A."/>
            <person name="Schoeman C."/>
            <person name="Ma X."/>
            <person name="Roodt D."/>
            <person name="Barker N."/>
            <person name="Li Z."/>
            <person name="Van de Peer Y."/>
            <person name="Mizrachi E."/>
        </authorList>
    </citation>
    <scope>NUCLEOTIDE SEQUENCE</scope>
    <source>
        <tissue evidence="10">Young leaves</tissue>
    </source>
</reference>
<dbReference type="PANTHER" id="PTHR32285">
    <property type="entry name" value="PROTEIN TRICHOME BIREFRINGENCE-LIKE 9-RELATED"/>
    <property type="match status" value="1"/>
</dbReference>
<evidence type="ECO:0000256" key="7">
    <source>
        <dbReference type="SAM" id="Phobius"/>
    </source>
</evidence>
<evidence type="ECO:0000313" key="10">
    <source>
        <dbReference type="EMBL" id="KAJ4981253.1"/>
    </source>
</evidence>
<evidence type="ECO:0000256" key="1">
    <source>
        <dbReference type="ARBA" id="ARBA00004167"/>
    </source>
</evidence>
<dbReference type="Proteomes" id="UP001141806">
    <property type="component" value="Unassembled WGS sequence"/>
</dbReference>
<keyword evidence="11" id="KW-1185">Reference proteome</keyword>
<dbReference type="GO" id="GO:0016020">
    <property type="term" value="C:membrane"/>
    <property type="evidence" value="ECO:0007669"/>
    <property type="project" value="UniProtKB-SubCell"/>
</dbReference>
<dbReference type="EMBL" id="JAMYWD010000001">
    <property type="protein sequence ID" value="KAJ4981253.1"/>
    <property type="molecule type" value="Genomic_DNA"/>
</dbReference>
<evidence type="ECO:0000313" key="11">
    <source>
        <dbReference type="Proteomes" id="UP001141806"/>
    </source>
</evidence>
<protein>
    <recommendedName>
        <fullName evidence="12">Trichome birefringence-like N-terminal domain-containing protein</fullName>
    </recommendedName>
</protein>
<evidence type="ECO:0000256" key="3">
    <source>
        <dbReference type="ARBA" id="ARBA00022692"/>
    </source>
</evidence>
<keyword evidence="3 7" id="KW-0812">Transmembrane</keyword>
<dbReference type="InterPro" id="IPR025846">
    <property type="entry name" value="TBL_N"/>
</dbReference>
<dbReference type="GO" id="GO:0005794">
    <property type="term" value="C:Golgi apparatus"/>
    <property type="evidence" value="ECO:0007669"/>
    <property type="project" value="TreeGrafter"/>
</dbReference>
<dbReference type="Pfam" id="PF13839">
    <property type="entry name" value="PC-Esterase"/>
    <property type="match status" value="1"/>
</dbReference>
<comment type="similarity">
    <text evidence="2">Belongs to the PC-esterase family. TBL subfamily.</text>
</comment>
<dbReference type="PANTHER" id="PTHR32285:SF217">
    <property type="entry name" value="PROTEIN TRICHOME BIREFRINGENCE-LIKE 31"/>
    <property type="match status" value="1"/>
</dbReference>
<feature type="domain" description="Trichome birefringence-like C-terminal" evidence="8">
    <location>
        <begin position="128"/>
        <end position="410"/>
    </location>
</feature>
<keyword evidence="6 7" id="KW-0472">Membrane</keyword>
<sequence>MTTPPSSSHRQILSIFPFALAFLLLIGATRLVLENSKQGHSLRLFPPEIVSFETGEQRSWAANFSSVGSVVPEECNVFDGKWVFENASYPLYTDESCPYLSPQVTCQKNGRPDSLYQNWMWKPNDCELPRFDPLKLLEILRNKRLMFIGDSIQRSQHQSMVCLVQSVIPDGKKSVHRKPSMKIFRAEEFNASIEFYWAPFLVESISDHAKKHSVQERLVKLDSITKHHRHWEGADVLVFESYVWWMYKPIINATNGSDSDIQEYNVTTAYRLALRTWANWIESRIDGHKQRIFFMSSSPTHLWNWEWKAGGLGNCFNESYPIQGPYWGTGSNLEIMGILHDVLQELKVEVTFLNITQLSEFRKDGHTSVYTERRGKLLTSEERSDPNTYADCIHWCLPGVPDTWNQILYSHLLADYDFLQMSI</sequence>
<organism evidence="10 11">
    <name type="scientific">Protea cynaroides</name>
    <dbReference type="NCBI Taxonomy" id="273540"/>
    <lineage>
        <taxon>Eukaryota</taxon>
        <taxon>Viridiplantae</taxon>
        <taxon>Streptophyta</taxon>
        <taxon>Embryophyta</taxon>
        <taxon>Tracheophyta</taxon>
        <taxon>Spermatophyta</taxon>
        <taxon>Magnoliopsida</taxon>
        <taxon>Proteales</taxon>
        <taxon>Proteaceae</taxon>
        <taxon>Protea</taxon>
    </lineage>
</organism>
<feature type="transmembrane region" description="Helical" evidence="7">
    <location>
        <begin position="12"/>
        <end position="33"/>
    </location>
</feature>
<evidence type="ECO:0000259" key="9">
    <source>
        <dbReference type="Pfam" id="PF14416"/>
    </source>
</evidence>
<dbReference type="OrthoDB" id="630188at2759"/>
<comment type="subcellular location">
    <subcellularLocation>
        <location evidence="1">Membrane</location>
        <topology evidence="1">Single-pass membrane protein</topology>
    </subcellularLocation>
</comment>
<dbReference type="InterPro" id="IPR029962">
    <property type="entry name" value="TBL"/>
</dbReference>
<dbReference type="AlphaFoldDB" id="A0A9Q0R2S6"/>
<dbReference type="GO" id="GO:0016413">
    <property type="term" value="F:O-acetyltransferase activity"/>
    <property type="evidence" value="ECO:0007669"/>
    <property type="project" value="InterPro"/>
</dbReference>
<feature type="domain" description="Trichome birefringence-like N-terminal" evidence="9">
    <location>
        <begin position="73"/>
        <end position="127"/>
    </location>
</feature>
<evidence type="ECO:0000256" key="6">
    <source>
        <dbReference type="ARBA" id="ARBA00023136"/>
    </source>
</evidence>
<keyword evidence="4" id="KW-0735">Signal-anchor</keyword>
<evidence type="ECO:0000256" key="5">
    <source>
        <dbReference type="ARBA" id="ARBA00022989"/>
    </source>
</evidence>
<name>A0A9Q0R2S6_9MAGN</name>
<evidence type="ECO:0000259" key="8">
    <source>
        <dbReference type="Pfam" id="PF13839"/>
    </source>
</evidence>
<evidence type="ECO:0000256" key="2">
    <source>
        <dbReference type="ARBA" id="ARBA00007727"/>
    </source>
</evidence>
<accession>A0A9Q0R2S6</accession>
<evidence type="ECO:0008006" key="12">
    <source>
        <dbReference type="Google" id="ProtNLM"/>
    </source>
</evidence>